<gene>
    <name evidence="2" type="ORF">MICPUCDRAFT_63022</name>
</gene>
<dbReference type="EMBL" id="GG663744">
    <property type="protein sequence ID" value="EEH54145.1"/>
    <property type="molecule type" value="Genomic_DNA"/>
</dbReference>
<accession>C1N166</accession>
<feature type="compositionally biased region" description="Pro residues" evidence="1">
    <location>
        <begin position="570"/>
        <end position="583"/>
    </location>
</feature>
<protein>
    <submittedName>
        <fullName evidence="2">Predicted protein</fullName>
    </submittedName>
</protein>
<sequence length="653" mass="68423">MASDASPAYSDRGEVGFVMGGSSPGLVTSQGGFDWEAYKREFGTVNGGPPAASPSPSPPPPQRPAQRPPPPRMLRQGVGVGGRRPGPSRGVSPAPPSSEPSPSYARGGHGGGRGTRGEDSYGGGDDPFRPTPSGYDAMGMGGGYGAGAEESLLDWGPDLPADTFGGAVGNAGYGGASTDYAARARTGGGGYDASGAMYAGMPNESYGDGYGGFEGMHAAEFGFAPPEPQPGYRPPVDDPEPSRRRPPAKKPTQNGFGSAVGAGADRGLMPSKPGAKKATPARRPSHSAGDHGVQSSGYGQTPGGGTRARTAGSGGKRVPLTRRPLPRAEKKLPPSLAKEDSNSSGKYVHHNGSNKEWVGLGPNVRGPAGGYSFIVNGERAETYSKPNDGPWQNALRSDIRQENLYTEGSAYDDGFYHGSALPDLGGYGAASLPAGASPGGRQTVSAGAGGGAAKLSYREIRGGIDYEPGRPETYQRVLGQDGTYWTQGSLGGTVDSEEQIRAREKREAIKEMDRQVRAENARRFEAAKAREAAKPKSPPSERFNVFYKQPGEDALLAQYRREMYAKSVPKPTPAAPKPPPAPPPRRKPTAADLAAKEEAAAREQARLMDYVYGGELSGDDGFDGGMTELERLTMEHRMHQEKLAALANKHRVR</sequence>
<reference evidence="2 3" key="1">
    <citation type="journal article" date="2009" name="Science">
        <title>Green evolution and dynamic adaptations revealed by genomes of the marine picoeukaryotes Micromonas.</title>
        <authorList>
            <person name="Worden A.Z."/>
            <person name="Lee J.H."/>
            <person name="Mock T."/>
            <person name="Rouze P."/>
            <person name="Simmons M.P."/>
            <person name="Aerts A.L."/>
            <person name="Allen A.E."/>
            <person name="Cuvelier M.L."/>
            <person name="Derelle E."/>
            <person name="Everett M.V."/>
            <person name="Foulon E."/>
            <person name="Grimwood J."/>
            <person name="Gundlach H."/>
            <person name="Henrissat B."/>
            <person name="Napoli C."/>
            <person name="McDonald S.M."/>
            <person name="Parker M.S."/>
            <person name="Rombauts S."/>
            <person name="Salamov A."/>
            <person name="Von Dassow P."/>
            <person name="Badger J.H."/>
            <person name="Coutinho P.M."/>
            <person name="Demir E."/>
            <person name="Dubchak I."/>
            <person name="Gentemann C."/>
            <person name="Eikrem W."/>
            <person name="Gready J.E."/>
            <person name="John U."/>
            <person name="Lanier W."/>
            <person name="Lindquist E.A."/>
            <person name="Lucas S."/>
            <person name="Mayer K.F."/>
            <person name="Moreau H."/>
            <person name="Not F."/>
            <person name="Otillar R."/>
            <person name="Panaud O."/>
            <person name="Pangilinan J."/>
            <person name="Paulsen I."/>
            <person name="Piegu B."/>
            <person name="Poliakov A."/>
            <person name="Robbens S."/>
            <person name="Schmutz J."/>
            <person name="Toulza E."/>
            <person name="Wyss T."/>
            <person name="Zelensky A."/>
            <person name="Zhou K."/>
            <person name="Armbrust E.V."/>
            <person name="Bhattacharya D."/>
            <person name="Goodenough U.W."/>
            <person name="Van de Peer Y."/>
            <person name="Grigoriev I.V."/>
        </authorList>
    </citation>
    <scope>NUCLEOTIDE SEQUENCE [LARGE SCALE GENOMIC DNA]</scope>
    <source>
        <strain evidence="2 3">CCMP1545</strain>
    </source>
</reference>
<evidence type="ECO:0000313" key="3">
    <source>
        <dbReference type="Proteomes" id="UP000001876"/>
    </source>
</evidence>
<keyword evidence="3" id="KW-1185">Reference proteome</keyword>
<dbReference type="GeneID" id="9687197"/>
<proteinExistence type="predicted"/>
<dbReference type="RefSeq" id="XP_003061515.1">
    <property type="nucleotide sequence ID" value="XM_003061469.1"/>
</dbReference>
<dbReference type="Proteomes" id="UP000001876">
    <property type="component" value="Unassembled WGS sequence"/>
</dbReference>
<feature type="region of interest" description="Disordered" evidence="1">
    <location>
        <begin position="1"/>
        <end position="142"/>
    </location>
</feature>
<evidence type="ECO:0000313" key="2">
    <source>
        <dbReference type="EMBL" id="EEH54145.1"/>
    </source>
</evidence>
<dbReference type="OMA" id="GFDWEAY"/>
<feature type="compositionally biased region" description="Gly residues" evidence="1">
    <location>
        <begin position="107"/>
        <end position="125"/>
    </location>
</feature>
<dbReference type="AlphaFoldDB" id="C1N166"/>
<feature type="region of interest" description="Disordered" evidence="1">
    <location>
        <begin position="562"/>
        <end position="600"/>
    </location>
</feature>
<dbReference type="KEGG" id="mpp:MICPUCDRAFT_63022"/>
<feature type="compositionally biased region" description="Basic and acidic residues" evidence="1">
    <location>
        <begin position="326"/>
        <end position="341"/>
    </location>
</feature>
<feature type="compositionally biased region" description="Pro residues" evidence="1">
    <location>
        <begin position="51"/>
        <end position="72"/>
    </location>
</feature>
<feature type="region of interest" description="Disordered" evidence="1">
    <location>
        <begin position="220"/>
        <end position="362"/>
    </location>
</feature>
<organism evidence="3">
    <name type="scientific">Micromonas pusilla (strain CCMP1545)</name>
    <name type="common">Picoplanktonic green alga</name>
    <dbReference type="NCBI Taxonomy" id="564608"/>
    <lineage>
        <taxon>Eukaryota</taxon>
        <taxon>Viridiplantae</taxon>
        <taxon>Chlorophyta</taxon>
        <taxon>Mamiellophyceae</taxon>
        <taxon>Mamiellales</taxon>
        <taxon>Mamiellaceae</taxon>
        <taxon>Micromonas</taxon>
    </lineage>
</organism>
<evidence type="ECO:0000256" key="1">
    <source>
        <dbReference type="SAM" id="MobiDB-lite"/>
    </source>
</evidence>
<name>C1N166_MICPC</name>